<comment type="caution">
    <text evidence="4">The sequence shown here is derived from an EMBL/GenBank/DDBJ whole genome shotgun (WGS) entry which is preliminary data.</text>
</comment>
<dbReference type="Gene3D" id="1.25.10.10">
    <property type="entry name" value="Leucine-rich Repeat Variant"/>
    <property type="match status" value="3"/>
</dbReference>
<dbReference type="SUPFAM" id="SSF48371">
    <property type="entry name" value="ARM repeat"/>
    <property type="match status" value="2"/>
</dbReference>
<gene>
    <name evidence="4" type="ORF">LECACI_7A004957</name>
</gene>
<dbReference type="InterPro" id="IPR052575">
    <property type="entry name" value="SSU_processome_comp_20"/>
</dbReference>
<feature type="region of interest" description="Disordered" evidence="1">
    <location>
        <begin position="2348"/>
        <end position="2374"/>
    </location>
</feature>
<name>A0AAI9EB98_9PEZI</name>
<feature type="domain" description="U3 small nucleolar RNA-associated protein 20 N-terminal" evidence="2">
    <location>
        <begin position="873"/>
        <end position="1441"/>
    </location>
</feature>
<dbReference type="PANTHER" id="PTHR17695">
    <property type="entry name" value="SMALL SUBUNIT PROCESSOME COMPONENT 20 HOMOLOG"/>
    <property type="match status" value="1"/>
</dbReference>
<evidence type="ECO:0000313" key="4">
    <source>
        <dbReference type="EMBL" id="CAK4025209.1"/>
    </source>
</evidence>
<dbReference type="Proteomes" id="UP001296104">
    <property type="component" value="Unassembled WGS sequence"/>
</dbReference>
<accession>A0AAI9EB98</accession>
<feature type="compositionally biased region" description="Basic and acidic residues" evidence="1">
    <location>
        <begin position="2509"/>
        <end position="2522"/>
    </location>
</feature>
<dbReference type="GO" id="GO:0030686">
    <property type="term" value="C:90S preribosome"/>
    <property type="evidence" value="ECO:0007669"/>
    <property type="project" value="TreeGrafter"/>
</dbReference>
<reference evidence="4" key="1">
    <citation type="submission" date="2023-11" db="EMBL/GenBank/DDBJ databases">
        <authorList>
            <person name="Alioto T."/>
            <person name="Alioto T."/>
            <person name="Gomez Garrido J."/>
        </authorList>
    </citation>
    <scope>NUCLEOTIDE SEQUENCE</scope>
</reference>
<organism evidence="4 5">
    <name type="scientific">Lecanosticta acicola</name>
    <dbReference type="NCBI Taxonomy" id="111012"/>
    <lineage>
        <taxon>Eukaryota</taxon>
        <taxon>Fungi</taxon>
        <taxon>Dikarya</taxon>
        <taxon>Ascomycota</taxon>
        <taxon>Pezizomycotina</taxon>
        <taxon>Dothideomycetes</taxon>
        <taxon>Dothideomycetidae</taxon>
        <taxon>Mycosphaerellales</taxon>
        <taxon>Mycosphaerellaceae</taxon>
        <taxon>Lecanosticta</taxon>
    </lineage>
</organism>
<protein>
    <submittedName>
        <fullName evidence="4">U3 small nucleolar RNA-associated 20</fullName>
    </submittedName>
</protein>
<dbReference type="GO" id="GO:0032040">
    <property type="term" value="C:small-subunit processome"/>
    <property type="evidence" value="ECO:0007669"/>
    <property type="project" value="TreeGrafter"/>
</dbReference>
<evidence type="ECO:0000313" key="5">
    <source>
        <dbReference type="Proteomes" id="UP001296104"/>
    </source>
</evidence>
<feature type="compositionally biased region" description="Acidic residues" evidence="1">
    <location>
        <begin position="2350"/>
        <end position="2363"/>
    </location>
</feature>
<evidence type="ECO:0000256" key="1">
    <source>
        <dbReference type="SAM" id="MobiDB-lite"/>
    </source>
</evidence>
<dbReference type="InterPro" id="IPR011989">
    <property type="entry name" value="ARM-like"/>
</dbReference>
<feature type="region of interest" description="Disordered" evidence="1">
    <location>
        <begin position="2477"/>
        <end position="2528"/>
    </location>
</feature>
<evidence type="ECO:0000259" key="2">
    <source>
        <dbReference type="Pfam" id="PF07539"/>
    </source>
</evidence>
<dbReference type="InterPro" id="IPR011430">
    <property type="entry name" value="UTP20_N"/>
</dbReference>
<feature type="domain" description="U3 small nucleolar RNA-associated protein 20" evidence="3">
    <location>
        <begin position="1616"/>
        <end position="1831"/>
    </location>
</feature>
<dbReference type="PANTHER" id="PTHR17695:SF11">
    <property type="entry name" value="SMALL SUBUNIT PROCESSOME COMPONENT 20 HOMOLOG"/>
    <property type="match status" value="1"/>
</dbReference>
<proteinExistence type="predicted"/>
<dbReference type="InterPro" id="IPR046523">
    <property type="entry name" value="UTP20_dom"/>
</dbReference>
<dbReference type="Pfam" id="PF07539">
    <property type="entry name" value="UTP20_N"/>
    <property type="match status" value="1"/>
</dbReference>
<dbReference type="Pfam" id="PF20416">
    <property type="entry name" value="UTP20"/>
    <property type="match status" value="1"/>
</dbReference>
<sequence>MSSISRGKTAKAQKAYKIVKPKKNAKKTTISQRNHRFQSFNERIATLRIDPIRRKRHVDAEEKAPEETHTYFGQALEEWKDTNLSQTFSAFAKEASPLCDNLAVVLYNENNIMELLCAYIEKGDALAMEPLLNLLSHFAHDLDTRFEPHFPRAVGTVTAVAAKHADFAVIEWSFTCLAWLFKYLSRLLTPDLRPLYDLMAPYLGREMQKPFIVRFTAESLSFLVRKAAVIYERDQKPLDLIIQHMLKDSLTMATEEDTPSLHHQGIMTLLTEAIKGVQNGVSASGILILQSLFKISSEMTREDTTALESLASGVLTSLVHHCTADTFTSILDTIIAFVESSLNAAQPSKIRFCSSLLFTVISVRKGTRVSAWKRTVDAAKKLVSACHDLPDFDEKVADAVLSLLAVSMQTATIDTVLATRQTLDTLRSGNWAPYFLRFCDMSLRLGPERFTDFVLPQFQKSLLDMGGELNYEILMLIPRIASSKRNLKLKCQPETADAVVGGLRDILDKDSEDVGKIAHANLQLAAMPFLSTSGKHTHDLEITLAQIVNRALERAADENSAFQNFALGVVLERLLHLEGDPTALQDFWIPLCNASQQFIALPRFCTNLLNFTKHCQPTELEGAHMELLESVLISSLALPSHAVRQTCLDILQGLCRLRGSEMSAALATAITIESIPITMETTRSISMNIRKLATDYKVASEDKVAVKAVPTYCFGLLHLNLAQAWDDAINTLSSISQSRAGEDVVVDLAQSWLEKKADPDGEGDITTAILDAESDGFKVFSDFECPNLAKMSAISKQVFEEPSGGYLAPAEKLKSDQKRVPTVTPTARGQALKVLNKIPQIAEKRSRLLVPVLLRWAKAGPAEEDADPPETDRWARKDQKAMLAIFAQFVNPKVLYKSNEVHKALLSLCANGDVEIQRSALKALLAWKEAALVRYAEHLNNILDEARFREELSVFLRDDADDDNDGIRQEDYEGLMPVLLRLLYGRAVAGGKEGQTGRRKAIFVALSRFGERNLEQFLDIALPPLTDQGAGDLQQPKMTPRQQFGMLNMVNDMVQTLGAELEPFVRKLLNGMLSCTISASKRLDQGQQENDLSLLRSIRQSGMQCLVRVFTQMTDFDASSAGKLVVDELIRPRLTTFANEHAQSVSGTLRLLVAWSGRNETAQLFDQSDGALLEAVADLLQAQHTKDDVRLFVLQEIVGNLVKDNIDEAILRSHVSRFVRAIGVVIRLRSSKDVLDASVSCFSQLAGRIASGEEATGVIKICTELLTKPGKMVSPGTKVGLLRTLLPLVERFPVTEKEELYAALCALFSRLQEPEGRLLLAEVARALMGADPELVKISEICADMNAMGGRLDEPDHDRRERAFAFIYESAGTLSLQQWMPVVHNCLFYVRDGEDRVNRSSASHALQLFIDSAAQHADEQVWKTLLEDALYSGVERGMRERSELVRAEYLAILGHIVEKMSSWPKVSGMASLVVGGDEEASFFTNILHIQQHRRLRSLRRLSEEAAGLGSQNTSRIFLPLLEHFVFDQAEGDGGRTLADQTVQTIGALAQTLNKSAFKATFQRYTSYLKTKEEFEKTVLRMLGALVDGMQSAPEKERSSQAIIEEQLPPLLEYLHQKDESTVDRRMPVAVTIVKLMKMLPEQEFMSRLPGVLTDVCHVLRSRSQEARDETRKALKAISSLVGPQYFRFIVKELRGALKRGYQLHVLSFTVHALLVEAQFGPGDIDECLPDLMLVIMDDIFGITGQEKDAEEYKSGMKEVKSSKSFDTMELLARVTPINKLGELIRPIRSLLSEKIDMKNLKKIDELLTRLRKGLDQNAASDSRDMLSFCWEIVNQVYAEQNAPRAEVDKVDERRRRYLVQPEAPKGGLKKGVTTSYQFKLISFALNLLRKVIRRHEDLQTPQNMVGFLPMAGDALVQGQEEVKLSAVRLLSTIMRVPHPQFDVDAPVYAKEAVAMIKGTVDMTTDAAKAALELLTSILREKRSADIKERDIALVLQRIKADIDEPDRQGITYKFLRAVLGRKIVITEVYETMDEVGKTMVTNPDRQVRESARSAYLQFVMEYPQGKDRWQKQTAFLVGNLQYEHAGGRQSVMEFLHQMLSKIGDDVLAEIGSKIFVSLLPVIVSDSDGSCREMARLLIGKLFERVAPEQLTKLLSLMETWLRKEKKASIKAGALQCWAILLRARSAPQKHLEGIRDKLEDILSSCAEEETISEPRLVLDALQAFSVLVETAPIVGLGRDSADLWQAIQQLPSSGNAEVQEQVATLLGIFFTDVASTSSKTADGLAGLPLRGSGGLEIGAEDMRRLCGVNLRALRSVSLGTAESLTIQVVRNLVFLGRCFAANEMPWREDVNNDEASDEEDADAAEDGRVDQEMNDSSSALSNILRRLASMLMADKFSVISRTAALQCLSATINQIPTIPGIQTVLRPLYALTDPSVPKPPGDLYKALSDKASEALELIQKKMGSEKYVAELAITRAAAKTRREERRQKRRIEAVADPERWAAGKKRKYEGKREKQKAKGAEARGKRRGW</sequence>
<feature type="compositionally biased region" description="Basic and acidic residues" evidence="1">
    <location>
        <begin position="2479"/>
        <end position="2500"/>
    </location>
</feature>
<keyword evidence="5" id="KW-1185">Reference proteome</keyword>
<dbReference type="EMBL" id="CAVMBE010000030">
    <property type="protein sequence ID" value="CAK4025209.1"/>
    <property type="molecule type" value="Genomic_DNA"/>
</dbReference>
<dbReference type="InterPro" id="IPR016024">
    <property type="entry name" value="ARM-type_fold"/>
</dbReference>
<evidence type="ECO:0000259" key="3">
    <source>
        <dbReference type="Pfam" id="PF20416"/>
    </source>
</evidence>